<comment type="function">
    <text evidence="12">Cell wall formation. Adds enolpyruvyl to UDP-N-acetylglucosamine.</text>
</comment>
<evidence type="ECO:0000256" key="7">
    <source>
        <dbReference type="ARBA" id="ARBA00022984"/>
    </source>
</evidence>
<proteinExistence type="inferred from homology"/>
<evidence type="ECO:0000256" key="5">
    <source>
        <dbReference type="ARBA" id="ARBA00022679"/>
    </source>
</evidence>
<feature type="binding site" evidence="12">
    <location>
        <begin position="121"/>
        <end position="125"/>
    </location>
    <ligand>
        <name>UDP-N-acetyl-alpha-D-glucosamine</name>
        <dbReference type="ChEBI" id="CHEBI:57705"/>
    </ligand>
</feature>
<dbReference type="GO" id="GO:0008760">
    <property type="term" value="F:UDP-N-acetylglucosamine 1-carboxyvinyltransferase activity"/>
    <property type="evidence" value="ECO:0007669"/>
    <property type="project" value="UniProtKB-UniRule"/>
</dbReference>
<keyword evidence="5 12" id="KW-0808">Transferase</keyword>
<comment type="pathway">
    <text evidence="2 12">Cell wall biogenesis; peptidoglycan biosynthesis.</text>
</comment>
<comment type="catalytic activity">
    <reaction evidence="11 12">
        <text>phosphoenolpyruvate + UDP-N-acetyl-alpha-D-glucosamine = UDP-N-acetyl-3-O-(1-carboxyvinyl)-alpha-D-glucosamine + phosphate</text>
        <dbReference type="Rhea" id="RHEA:18681"/>
        <dbReference type="ChEBI" id="CHEBI:43474"/>
        <dbReference type="ChEBI" id="CHEBI:57705"/>
        <dbReference type="ChEBI" id="CHEBI:58702"/>
        <dbReference type="ChEBI" id="CHEBI:68483"/>
        <dbReference type="EC" id="2.5.1.7"/>
    </reaction>
</comment>
<keyword evidence="12" id="KW-0670">Pyruvate</keyword>
<evidence type="ECO:0000256" key="3">
    <source>
        <dbReference type="ARBA" id="ARBA00022490"/>
    </source>
</evidence>
<keyword evidence="6 12" id="KW-0133">Cell shape</keyword>
<evidence type="ECO:0000256" key="4">
    <source>
        <dbReference type="ARBA" id="ARBA00022618"/>
    </source>
</evidence>
<dbReference type="InterPro" id="IPR013792">
    <property type="entry name" value="RNA3'P_cycl/enolpyr_Trfase_a/b"/>
</dbReference>
<dbReference type="InterPro" id="IPR005750">
    <property type="entry name" value="UDP_GlcNAc_COvinyl_MurA"/>
</dbReference>
<feature type="binding site" evidence="12">
    <location>
        <begin position="22"/>
        <end position="23"/>
    </location>
    <ligand>
        <name>phosphoenolpyruvate</name>
        <dbReference type="ChEBI" id="CHEBI:58702"/>
    </ligand>
</feature>
<keyword evidence="3 12" id="KW-0963">Cytoplasm</keyword>
<dbReference type="InterPro" id="IPR001986">
    <property type="entry name" value="Enolpyruvate_Tfrase_dom"/>
</dbReference>
<evidence type="ECO:0000256" key="8">
    <source>
        <dbReference type="ARBA" id="ARBA00023306"/>
    </source>
</evidence>
<dbReference type="CDD" id="cd01555">
    <property type="entry name" value="UdpNAET"/>
    <property type="match status" value="1"/>
</dbReference>
<evidence type="ECO:0000256" key="11">
    <source>
        <dbReference type="ARBA" id="ARBA00047527"/>
    </source>
</evidence>
<keyword evidence="8 12" id="KW-0131">Cell cycle</keyword>
<dbReference type="GO" id="GO:0009252">
    <property type="term" value="P:peptidoglycan biosynthetic process"/>
    <property type="evidence" value="ECO:0007669"/>
    <property type="project" value="UniProtKB-UniRule"/>
</dbReference>
<dbReference type="NCBIfam" id="NF006873">
    <property type="entry name" value="PRK09369.1"/>
    <property type="match status" value="1"/>
</dbReference>
<keyword evidence="7 12" id="KW-0573">Peptidoglycan synthesis</keyword>
<dbReference type="HAMAP" id="MF_00111">
    <property type="entry name" value="MurA"/>
    <property type="match status" value="1"/>
</dbReference>
<evidence type="ECO:0000259" key="13">
    <source>
        <dbReference type="Pfam" id="PF00275"/>
    </source>
</evidence>
<dbReference type="PANTHER" id="PTHR43783:SF1">
    <property type="entry name" value="UDP-N-ACETYLGLUCOSAMINE 1-CARBOXYVINYLTRANSFERASE"/>
    <property type="match status" value="1"/>
</dbReference>
<dbReference type="GO" id="GO:0019277">
    <property type="term" value="P:UDP-N-acetylgalactosamine biosynthetic process"/>
    <property type="evidence" value="ECO:0007669"/>
    <property type="project" value="InterPro"/>
</dbReference>
<evidence type="ECO:0000256" key="10">
    <source>
        <dbReference type="ARBA" id="ARBA00038367"/>
    </source>
</evidence>
<evidence type="ECO:0000313" key="14">
    <source>
        <dbReference type="EMBL" id="MBC8568492.1"/>
    </source>
</evidence>
<name>A0A926E6Y9_9FIRM</name>
<dbReference type="Gene3D" id="3.65.10.10">
    <property type="entry name" value="Enolpyruvate transferase domain"/>
    <property type="match status" value="2"/>
</dbReference>
<comment type="caution">
    <text evidence="14">The sequence shown here is derived from an EMBL/GenBank/DDBJ whole genome shotgun (WGS) entry which is preliminary data.</text>
</comment>
<evidence type="ECO:0000256" key="12">
    <source>
        <dbReference type="HAMAP-Rule" id="MF_00111"/>
    </source>
</evidence>
<dbReference type="AlphaFoldDB" id="A0A926E6Y9"/>
<dbReference type="Proteomes" id="UP000610862">
    <property type="component" value="Unassembled WGS sequence"/>
</dbReference>
<keyword evidence="9 12" id="KW-0961">Cell wall biogenesis/degradation</keyword>
<accession>A0A926E6Y9</accession>
<dbReference type="EC" id="2.5.1.7" evidence="12"/>
<evidence type="ECO:0000313" key="15">
    <source>
        <dbReference type="Proteomes" id="UP000610862"/>
    </source>
</evidence>
<feature type="binding site" evidence="12">
    <location>
        <position position="92"/>
    </location>
    <ligand>
        <name>UDP-N-acetyl-alpha-D-glucosamine</name>
        <dbReference type="ChEBI" id="CHEBI:57705"/>
    </ligand>
</feature>
<dbReference type="GO" id="GO:0005737">
    <property type="term" value="C:cytoplasm"/>
    <property type="evidence" value="ECO:0007669"/>
    <property type="project" value="UniProtKB-SubCell"/>
</dbReference>
<dbReference type="SUPFAM" id="SSF55205">
    <property type="entry name" value="EPT/RTPC-like"/>
    <property type="match status" value="1"/>
</dbReference>
<dbReference type="PANTHER" id="PTHR43783">
    <property type="entry name" value="UDP-N-ACETYLGLUCOSAMINE 1-CARBOXYVINYLTRANSFERASE"/>
    <property type="match status" value="1"/>
</dbReference>
<feature type="modified residue" description="2-(S-cysteinyl)pyruvic acid O-phosphothioketal" evidence="12">
    <location>
        <position position="116"/>
    </location>
</feature>
<dbReference type="GO" id="GO:0071555">
    <property type="term" value="P:cell wall organization"/>
    <property type="evidence" value="ECO:0007669"/>
    <property type="project" value="UniProtKB-KW"/>
</dbReference>
<feature type="binding site" evidence="12">
    <location>
        <position position="327"/>
    </location>
    <ligand>
        <name>UDP-N-acetyl-alpha-D-glucosamine</name>
        <dbReference type="ChEBI" id="CHEBI:57705"/>
    </ligand>
</feature>
<dbReference type="EMBL" id="JACRTA010000002">
    <property type="protein sequence ID" value="MBC8568492.1"/>
    <property type="molecule type" value="Genomic_DNA"/>
</dbReference>
<comment type="subcellular location">
    <subcellularLocation>
        <location evidence="1 12">Cytoplasm</location>
    </subcellularLocation>
</comment>
<feature type="binding site" evidence="12">
    <location>
        <position position="305"/>
    </location>
    <ligand>
        <name>UDP-N-acetyl-alpha-D-glucosamine</name>
        <dbReference type="ChEBI" id="CHEBI:57705"/>
    </ligand>
</feature>
<evidence type="ECO:0000256" key="2">
    <source>
        <dbReference type="ARBA" id="ARBA00004752"/>
    </source>
</evidence>
<evidence type="ECO:0000256" key="6">
    <source>
        <dbReference type="ARBA" id="ARBA00022960"/>
    </source>
</evidence>
<dbReference type="Pfam" id="PF00275">
    <property type="entry name" value="EPSP_synthase"/>
    <property type="match status" value="1"/>
</dbReference>
<evidence type="ECO:0000256" key="9">
    <source>
        <dbReference type="ARBA" id="ARBA00023316"/>
    </source>
</evidence>
<protein>
    <recommendedName>
        <fullName evidence="12">UDP-N-acetylglucosamine 1-carboxyvinyltransferase</fullName>
        <ecNumber evidence="12">2.5.1.7</ecNumber>
    </recommendedName>
    <alternativeName>
        <fullName evidence="12">Enoylpyruvate transferase</fullName>
    </alternativeName>
    <alternativeName>
        <fullName evidence="12">UDP-N-acetylglucosamine enolpyruvyl transferase</fullName>
        <shortName evidence="12">EPT</shortName>
    </alternativeName>
</protein>
<dbReference type="GO" id="GO:0008360">
    <property type="term" value="P:regulation of cell shape"/>
    <property type="evidence" value="ECO:0007669"/>
    <property type="project" value="UniProtKB-KW"/>
</dbReference>
<comment type="caution">
    <text evidence="12">Lacks conserved residue(s) required for the propagation of feature annotation.</text>
</comment>
<keyword evidence="15" id="KW-1185">Reference proteome</keyword>
<dbReference type="InterPro" id="IPR050068">
    <property type="entry name" value="MurA_subfamily"/>
</dbReference>
<sequence length="418" mass="45392">MSDYHVKGGNRLSGEVKISGAKNAVLPILAASVITKGENIFTMCPDISDVESMVKILNALGCKVIRDGDTLCVNASYLSECRIPDELMKEMRSSVFLAGSLLARCGEAVISNPGGCRIGERPIDLHIKGLRKMGVHVVHTAETIKLQAENLKGAHISLDYPSVGATENLMLAAMAAEGVTRIENSAREPEIIDLQQYINRCGGCVKGAGTNVIEVIGGKDLKGCEHKIISDRIEAGTYLLMALATEGEILLKETDRRLIAPLISILEQSGYGIGYSKNEIWAKASGSEHVRCHIHTAPYPGFPTDLQPQLTAFLTKAGRGSSVEENIFENRMEYVKQLKKMGADIEISEKKVIINNNNILCGTDVKAEDLRGGAALIIAGLMAEGDTVIRNTKYIKRGYSKLEEKIRLLGGEIRENEK</sequence>
<feature type="domain" description="Enolpyruvate transferase" evidence="13">
    <location>
        <begin position="6"/>
        <end position="405"/>
    </location>
</feature>
<feature type="active site" description="Proton donor" evidence="12">
    <location>
        <position position="116"/>
    </location>
</feature>
<dbReference type="RefSeq" id="WP_177270384.1">
    <property type="nucleotide sequence ID" value="NZ_JACRTA010000002.1"/>
</dbReference>
<dbReference type="GO" id="GO:0051301">
    <property type="term" value="P:cell division"/>
    <property type="evidence" value="ECO:0007669"/>
    <property type="project" value="UniProtKB-KW"/>
</dbReference>
<reference evidence="14" key="1">
    <citation type="submission" date="2020-08" db="EMBL/GenBank/DDBJ databases">
        <title>Genome public.</title>
        <authorList>
            <person name="Liu C."/>
            <person name="Sun Q."/>
        </authorList>
    </citation>
    <scope>NUCLEOTIDE SEQUENCE</scope>
    <source>
        <strain evidence="14">NSJ-24</strain>
    </source>
</reference>
<gene>
    <name evidence="12 14" type="primary">murA</name>
    <name evidence="14" type="ORF">H8692_06955</name>
</gene>
<keyword evidence="4 12" id="KW-0132">Cell division</keyword>
<evidence type="ECO:0000256" key="1">
    <source>
        <dbReference type="ARBA" id="ARBA00004496"/>
    </source>
</evidence>
<dbReference type="NCBIfam" id="TIGR01072">
    <property type="entry name" value="murA"/>
    <property type="match status" value="1"/>
</dbReference>
<dbReference type="InterPro" id="IPR036968">
    <property type="entry name" value="Enolpyruvate_Tfrase_sf"/>
</dbReference>
<comment type="similarity">
    <text evidence="10 12">Belongs to the EPSP synthase family. MurA subfamily.</text>
</comment>
<organism evidence="14 15">
    <name type="scientific">Lentihominibacter hominis</name>
    <dbReference type="NCBI Taxonomy" id="2763645"/>
    <lineage>
        <taxon>Bacteria</taxon>
        <taxon>Bacillati</taxon>
        <taxon>Bacillota</taxon>
        <taxon>Clostridia</taxon>
        <taxon>Peptostreptococcales</taxon>
        <taxon>Anaerovoracaceae</taxon>
        <taxon>Lentihominibacter</taxon>
    </lineage>
</organism>